<keyword evidence="6 9" id="KW-0378">Hydrolase</keyword>
<keyword evidence="7 9" id="KW-0460">Magnesium</keyword>
<dbReference type="OrthoDB" id="9798176at2"/>
<comment type="function">
    <text evidence="9">CRISPR (clustered regularly interspaced short palindromic repeat), is an adaptive immune system that provides protection against mobile genetic elements (viruses, transposable elements and conjugative plasmids). CRISPR clusters contain sequences complementary to antecedent mobile elements and target invading nucleic acids. CRISPR clusters are transcribed and processed into CRISPR RNA (crRNA). Functions as a ssRNA-specific endoribonuclease. Involved in the integration of spacer DNA into the CRISPR cassette.</text>
</comment>
<evidence type="ECO:0000256" key="6">
    <source>
        <dbReference type="ARBA" id="ARBA00022801"/>
    </source>
</evidence>
<keyword evidence="8 9" id="KW-0051">Antiviral defense</keyword>
<dbReference type="HOGENOM" id="CLU_161124_3_0_0"/>
<evidence type="ECO:0000256" key="10">
    <source>
        <dbReference type="PIRNR" id="PIRNR032582"/>
    </source>
</evidence>
<dbReference type="NCBIfam" id="TIGR01573">
    <property type="entry name" value="cas2"/>
    <property type="match status" value="1"/>
</dbReference>
<sequence length="93" mass="10803">MLYLISYDISVDRRRLKLAKLLEGYGQRVLESVFECDLEASAYRQLKQKLSRLINVAEGDRLRIYQLCGICRHNVEIIGEGPPLETSHDVYIF</sequence>
<evidence type="ECO:0000256" key="9">
    <source>
        <dbReference type="HAMAP-Rule" id="MF_01471"/>
    </source>
</evidence>
<organism evidence="11 12">
    <name type="scientific">Chloroflexus aggregans (strain MD-66 / DSM 9485)</name>
    <dbReference type="NCBI Taxonomy" id="326427"/>
    <lineage>
        <taxon>Bacteria</taxon>
        <taxon>Bacillati</taxon>
        <taxon>Chloroflexota</taxon>
        <taxon>Chloroflexia</taxon>
        <taxon>Chloroflexales</taxon>
        <taxon>Chloroflexineae</taxon>
        <taxon>Chloroflexaceae</taxon>
        <taxon>Chloroflexus</taxon>
    </lineage>
</organism>
<dbReference type="HAMAP" id="MF_01471">
    <property type="entry name" value="Cas2"/>
    <property type="match status" value="1"/>
</dbReference>
<evidence type="ECO:0000256" key="8">
    <source>
        <dbReference type="ARBA" id="ARBA00023118"/>
    </source>
</evidence>
<keyword evidence="5 9" id="KW-0255">Endonuclease</keyword>
<dbReference type="Gene3D" id="3.30.70.240">
    <property type="match status" value="1"/>
</dbReference>
<keyword evidence="12" id="KW-1185">Reference proteome</keyword>
<dbReference type="SUPFAM" id="SSF143430">
    <property type="entry name" value="TTP0101/SSO1404-like"/>
    <property type="match status" value="1"/>
</dbReference>
<dbReference type="GO" id="GO:0004521">
    <property type="term" value="F:RNA endonuclease activity"/>
    <property type="evidence" value="ECO:0007669"/>
    <property type="project" value="UniProtKB-UniRule"/>
</dbReference>
<dbReference type="STRING" id="326427.Cagg_3452"/>
<evidence type="ECO:0000256" key="4">
    <source>
        <dbReference type="ARBA" id="ARBA00022723"/>
    </source>
</evidence>
<evidence type="ECO:0000256" key="2">
    <source>
        <dbReference type="ARBA" id="ARBA00009959"/>
    </source>
</evidence>
<dbReference type="InterPro" id="IPR019199">
    <property type="entry name" value="Virulence_VapD/CRISPR_Cas2"/>
</dbReference>
<comment type="similarity">
    <text evidence="2 9 10">Belongs to the CRISPR-associated endoribonuclease Cas2 protein family.</text>
</comment>
<dbReference type="RefSeq" id="WP_015942141.1">
    <property type="nucleotide sequence ID" value="NC_011831.1"/>
</dbReference>
<dbReference type="Proteomes" id="UP000002508">
    <property type="component" value="Chromosome"/>
</dbReference>
<protein>
    <recommendedName>
        <fullName evidence="9">CRISPR-associated endoribonuclease Cas2</fullName>
        <ecNumber evidence="9">3.1.-.-</ecNumber>
    </recommendedName>
</protein>
<dbReference type="GO" id="GO:0016787">
    <property type="term" value="F:hydrolase activity"/>
    <property type="evidence" value="ECO:0007669"/>
    <property type="project" value="UniProtKB-KW"/>
</dbReference>
<keyword evidence="3 9" id="KW-0540">Nuclease</keyword>
<evidence type="ECO:0000256" key="5">
    <source>
        <dbReference type="ARBA" id="ARBA00022759"/>
    </source>
</evidence>
<dbReference type="KEGG" id="cag:Cagg_3452"/>
<dbReference type="EMBL" id="CP001337">
    <property type="protein sequence ID" value="ACL26294.1"/>
    <property type="molecule type" value="Genomic_DNA"/>
</dbReference>
<accession>B8G919</accession>
<dbReference type="GO" id="GO:0051607">
    <property type="term" value="P:defense response to virus"/>
    <property type="evidence" value="ECO:0007669"/>
    <property type="project" value="UniProtKB-UniRule"/>
</dbReference>
<dbReference type="PANTHER" id="PTHR34405:SF3">
    <property type="entry name" value="CRISPR-ASSOCIATED ENDORIBONUCLEASE CAS2 3"/>
    <property type="match status" value="1"/>
</dbReference>
<comment type="cofactor">
    <cofactor evidence="1 9">
        <name>Mg(2+)</name>
        <dbReference type="ChEBI" id="CHEBI:18420"/>
    </cofactor>
</comment>
<dbReference type="PANTHER" id="PTHR34405">
    <property type="entry name" value="CRISPR-ASSOCIATED ENDORIBONUCLEASE CAS2"/>
    <property type="match status" value="1"/>
</dbReference>
<proteinExistence type="inferred from homology"/>
<dbReference type="EC" id="3.1.-.-" evidence="9"/>
<evidence type="ECO:0000313" key="12">
    <source>
        <dbReference type="Proteomes" id="UP000002508"/>
    </source>
</evidence>
<dbReference type="InterPro" id="IPR021127">
    <property type="entry name" value="CRISPR_associated_Cas2"/>
</dbReference>
<dbReference type="CDD" id="cd09725">
    <property type="entry name" value="Cas2_I_II_III"/>
    <property type="match status" value="1"/>
</dbReference>
<evidence type="ECO:0000256" key="3">
    <source>
        <dbReference type="ARBA" id="ARBA00022722"/>
    </source>
</evidence>
<name>B8G919_CHLAD</name>
<reference evidence="11" key="1">
    <citation type="submission" date="2008-12" db="EMBL/GenBank/DDBJ databases">
        <title>Complete sequence of Chloroflexus aggregans DSM 9485.</title>
        <authorList>
            <consortium name="US DOE Joint Genome Institute"/>
            <person name="Lucas S."/>
            <person name="Copeland A."/>
            <person name="Lapidus A."/>
            <person name="Glavina del Rio T."/>
            <person name="Dalin E."/>
            <person name="Tice H."/>
            <person name="Pitluck S."/>
            <person name="Foster B."/>
            <person name="Larimer F."/>
            <person name="Land M."/>
            <person name="Hauser L."/>
            <person name="Kyrpides N."/>
            <person name="Mikhailova N."/>
            <person name="Bryant D."/>
            <person name="Richardson P."/>
        </authorList>
    </citation>
    <scope>NUCLEOTIDE SEQUENCE</scope>
    <source>
        <strain evidence="11">DSM 9485</strain>
    </source>
</reference>
<dbReference type="Pfam" id="PF09827">
    <property type="entry name" value="CRISPR_Cas2"/>
    <property type="match status" value="1"/>
</dbReference>
<evidence type="ECO:0000256" key="7">
    <source>
        <dbReference type="ARBA" id="ARBA00022842"/>
    </source>
</evidence>
<dbReference type="AlphaFoldDB" id="B8G919"/>
<evidence type="ECO:0000313" key="11">
    <source>
        <dbReference type="EMBL" id="ACL26294.1"/>
    </source>
</evidence>
<dbReference type="GO" id="GO:0043571">
    <property type="term" value="P:maintenance of CRISPR repeat elements"/>
    <property type="evidence" value="ECO:0007669"/>
    <property type="project" value="UniProtKB-UniRule"/>
</dbReference>
<dbReference type="GO" id="GO:0046872">
    <property type="term" value="F:metal ion binding"/>
    <property type="evidence" value="ECO:0007669"/>
    <property type="project" value="UniProtKB-UniRule"/>
</dbReference>
<keyword evidence="4 9" id="KW-0479">Metal-binding</keyword>
<feature type="binding site" evidence="9">
    <location>
        <position position="8"/>
    </location>
    <ligand>
        <name>Mg(2+)</name>
        <dbReference type="ChEBI" id="CHEBI:18420"/>
        <note>catalytic</note>
    </ligand>
</feature>
<dbReference type="eggNOG" id="COG1343">
    <property type="taxonomic scope" value="Bacteria"/>
</dbReference>
<comment type="subunit">
    <text evidence="9">Homodimer, forms a heterotetramer with a Cas1 homodimer.</text>
</comment>
<dbReference type="PIRSF" id="PIRSF032582">
    <property type="entry name" value="Cas2"/>
    <property type="match status" value="1"/>
</dbReference>
<evidence type="ECO:0000256" key="1">
    <source>
        <dbReference type="ARBA" id="ARBA00001946"/>
    </source>
</evidence>
<gene>
    <name evidence="9" type="primary">cas2</name>
    <name evidence="11" type="ordered locus">Cagg_3452</name>
</gene>